<name>A0A1E8GM60_9LACT</name>
<comment type="caution">
    <text evidence="1">The sequence shown here is derived from an EMBL/GenBank/DDBJ whole genome shotgun (WGS) entry which is preliminary data.</text>
</comment>
<sequence>MNENNLVNQFEGYLVNGKYQNDSMNRIIFKNELEKSSIVEKYKSEIGEENFATKEVLVKSENKKFMGDIVWFSAGGGYKIFSKLQVLSFVDNRVEFDTKLDNYNYFSKYFRIPKLKIYDQKNMILSEQLIDFEEHNQGEELLKSIFEDYNNYFANLKIEDIKNINFIEIQYSNHPFKNLISILINSTNDNILNQELPFIKLHGDLWSSNILREKKSNDLYYIDWDTANNYVFFYDIFRFFWNELDVLNNDYIFQYLGGKYDYLFDRLFRNFNLKYDNKNRESYIFIFFINYLIDETLPINIKEFEVNSFKEKVLKKL</sequence>
<gene>
    <name evidence="1" type="ORF">BG261_01770</name>
</gene>
<dbReference type="SUPFAM" id="SSF56112">
    <property type="entry name" value="Protein kinase-like (PK-like)"/>
    <property type="match status" value="1"/>
</dbReference>
<dbReference type="InterPro" id="IPR011009">
    <property type="entry name" value="Kinase-like_dom_sf"/>
</dbReference>
<evidence type="ECO:0000313" key="2">
    <source>
        <dbReference type="Proteomes" id="UP000178622"/>
    </source>
</evidence>
<evidence type="ECO:0008006" key="3">
    <source>
        <dbReference type="Google" id="ProtNLM"/>
    </source>
</evidence>
<dbReference type="RefSeq" id="WP_070791859.1">
    <property type="nucleotide sequence ID" value="NZ_MKIR01000012.1"/>
</dbReference>
<dbReference type="AlphaFoldDB" id="A0A1E8GM60"/>
<evidence type="ECO:0000313" key="1">
    <source>
        <dbReference type="EMBL" id="OFI49335.1"/>
    </source>
</evidence>
<organism evidence="1 2">
    <name type="scientific">Floricoccus tropicus</name>
    <dbReference type="NCBI Taxonomy" id="1859473"/>
    <lineage>
        <taxon>Bacteria</taxon>
        <taxon>Bacillati</taxon>
        <taxon>Bacillota</taxon>
        <taxon>Bacilli</taxon>
        <taxon>Lactobacillales</taxon>
        <taxon>Streptococcaceae</taxon>
        <taxon>Floricoccus</taxon>
    </lineage>
</organism>
<dbReference type="STRING" id="1859473.BG261_01770"/>
<dbReference type="Proteomes" id="UP000178622">
    <property type="component" value="Unassembled WGS sequence"/>
</dbReference>
<dbReference type="EMBL" id="MKIR01000012">
    <property type="protein sequence ID" value="OFI49335.1"/>
    <property type="molecule type" value="Genomic_DNA"/>
</dbReference>
<proteinExistence type="predicted"/>
<keyword evidence="2" id="KW-1185">Reference proteome</keyword>
<reference evidence="2" key="1">
    <citation type="submission" date="2016-09" db="EMBL/GenBank/DDBJ databases">
        <title>Draft genome sequence of a novel species of the family Streptococcaceae isolated from flowers.</title>
        <authorList>
            <person name="Chuah L.-O."/>
            <person name="Yap K.-P."/>
            <person name="Thong K.L."/>
            <person name="Liong M.T."/>
            <person name="Ahmad R."/>
            <person name="Rusul G."/>
        </authorList>
    </citation>
    <scope>NUCLEOTIDE SEQUENCE [LARGE SCALE GENOMIC DNA]</scope>
    <source>
        <strain evidence="2">DF1</strain>
    </source>
</reference>
<accession>A0A1E8GM60</accession>
<dbReference type="OrthoDB" id="4030632at2"/>
<protein>
    <recommendedName>
        <fullName evidence="3">Aminoglycoside phosphotransferase domain-containing protein</fullName>
    </recommendedName>
</protein>